<feature type="transmembrane region" description="Helical" evidence="6">
    <location>
        <begin position="207"/>
        <end position="227"/>
    </location>
</feature>
<dbReference type="RefSeq" id="WP_192566767.1">
    <property type="nucleotide sequence ID" value="NZ_JACZEP010000003.1"/>
</dbReference>
<evidence type="ECO:0000256" key="5">
    <source>
        <dbReference type="ARBA" id="ARBA00023136"/>
    </source>
</evidence>
<feature type="transmembrane region" description="Helical" evidence="6">
    <location>
        <begin position="265"/>
        <end position="284"/>
    </location>
</feature>
<gene>
    <name evidence="7" type="ORF">IHE39_13120</name>
</gene>
<feature type="transmembrane region" description="Helical" evidence="6">
    <location>
        <begin position="89"/>
        <end position="112"/>
    </location>
</feature>
<keyword evidence="2" id="KW-1003">Cell membrane</keyword>
<keyword evidence="4 6" id="KW-1133">Transmembrane helix</keyword>
<dbReference type="CDD" id="cd06579">
    <property type="entry name" value="TM_PBP1_transp_AraH_like"/>
    <property type="match status" value="1"/>
</dbReference>
<accession>A0ABR9GNN0</accession>
<evidence type="ECO:0000256" key="6">
    <source>
        <dbReference type="SAM" id="Phobius"/>
    </source>
</evidence>
<comment type="subcellular location">
    <subcellularLocation>
        <location evidence="1">Cell membrane</location>
        <topology evidence="1">Multi-pass membrane protein</topology>
    </subcellularLocation>
</comment>
<evidence type="ECO:0000313" key="7">
    <source>
        <dbReference type="EMBL" id="MBE1205233.1"/>
    </source>
</evidence>
<dbReference type="EMBL" id="JACZEP010000003">
    <property type="protein sequence ID" value="MBE1205233.1"/>
    <property type="molecule type" value="Genomic_DNA"/>
</dbReference>
<keyword evidence="3 6" id="KW-0812">Transmembrane</keyword>
<feature type="transmembrane region" description="Helical" evidence="6">
    <location>
        <begin position="119"/>
        <end position="142"/>
    </location>
</feature>
<feature type="transmembrane region" description="Helical" evidence="6">
    <location>
        <begin position="162"/>
        <end position="186"/>
    </location>
</feature>
<dbReference type="PANTHER" id="PTHR32196:SF63">
    <property type="entry name" value="INNER MEMBRANE ABC TRANSPORTER PERMEASE PROTEIN YJFF"/>
    <property type="match status" value="1"/>
</dbReference>
<evidence type="ECO:0000256" key="3">
    <source>
        <dbReference type="ARBA" id="ARBA00022692"/>
    </source>
</evidence>
<comment type="caution">
    <text evidence="7">The sequence shown here is derived from an EMBL/GenBank/DDBJ whole genome shotgun (WGS) entry which is preliminary data.</text>
</comment>
<evidence type="ECO:0000313" key="8">
    <source>
        <dbReference type="Proteomes" id="UP000598227"/>
    </source>
</evidence>
<sequence>MTVLGSRPFLTLLVVAAVWIVASFATRGFGAFGHLRYLVELAAVIGLVAAGQTFVVIAGGIDLSVAAIVTVAAVGLPLVSSSADPTGLSAILLVLTMTTAIGLVNGLGVAYLRVHPMIMTLAMATFLQGLLIIIAGGSAVSLQNPLVGWLGNARPLGIPAGVVLWIALAAIVLFVMHATPFGARIFAIGANPRAAELSGVPVPATTIAIYGVSGLTAGLAGVLVLGMNGQGYVGIGDPYLLASIAAVVLGGTSILGGLGTYAGTIPGSILLVTITALITVVNASPGWRSILFGSLILGLLLLSGREAARR</sequence>
<dbReference type="Pfam" id="PF02653">
    <property type="entry name" value="BPD_transp_2"/>
    <property type="match status" value="1"/>
</dbReference>
<protein>
    <submittedName>
        <fullName evidence="7">ABC transporter permease</fullName>
    </submittedName>
</protein>
<name>A0ABR9GNN0_9HYPH</name>
<dbReference type="InterPro" id="IPR001851">
    <property type="entry name" value="ABC_transp_permease"/>
</dbReference>
<dbReference type="PANTHER" id="PTHR32196">
    <property type="entry name" value="ABC TRANSPORTER PERMEASE PROTEIN YPHD-RELATED-RELATED"/>
    <property type="match status" value="1"/>
</dbReference>
<proteinExistence type="predicted"/>
<keyword evidence="8" id="KW-1185">Reference proteome</keyword>
<dbReference type="Proteomes" id="UP000598227">
    <property type="component" value="Unassembled WGS sequence"/>
</dbReference>
<feature type="transmembrane region" description="Helical" evidence="6">
    <location>
        <begin position="239"/>
        <end position="258"/>
    </location>
</feature>
<feature type="transmembrane region" description="Helical" evidence="6">
    <location>
        <begin position="290"/>
        <end position="308"/>
    </location>
</feature>
<reference evidence="7 8" key="1">
    <citation type="submission" date="2020-09" db="EMBL/GenBank/DDBJ databases">
        <title>Draft Genome Sequence of Aminobacter carboxidus type strain DSM 1086, a soil Gram-negative carboxydobacterium.</title>
        <authorList>
            <person name="Turrini P."/>
            <person name="Tescari M."/>
            <person name="Artuso I."/>
            <person name="Lugli G.A."/>
            <person name="Frangipani E."/>
            <person name="Ventura M."/>
            <person name="Visca P."/>
        </authorList>
    </citation>
    <scope>NUCLEOTIDE SEQUENCE [LARGE SCALE GENOMIC DNA]</scope>
    <source>
        <strain evidence="7 8">DSM 1086</strain>
    </source>
</reference>
<evidence type="ECO:0000256" key="1">
    <source>
        <dbReference type="ARBA" id="ARBA00004651"/>
    </source>
</evidence>
<keyword evidence="5 6" id="KW-0472">Membrane</keyword>
<evidence type="ECO:0000256" key="2">
    <source>
        <dbReference type="ARBA" id="ARBA00022475"/>
    </source>
</evidence>
<evidence type="ECO:0000256" key="4">
    <source>
        <dbReference type="ARBA" id="ARBA00022989"/>
    </source>
</evidence>
<organism evidence="7 8">
    <name type="scientific">Aminobacter carboxidus</name>
    <dbReference type="NCBI Taxonomy" id="376165"/>
    <lineage>
        <taxon>Bacteria</taxon>
        <taxon>Pseudomonadati</taxon>
        <taxon>Pseudomonadota</taxon>
        <taxon>Alphaproteobacteria</taxon>
        <taxon>Hyphomicrobiales</taxon>
        <taxon>Phyllobacteriaceae</taxon>
        <taxon>Aminobacter</taxon>
    </lineage>
</organism>